<dbReference type="OrthoDB" id="1295045at2759"/>
<dbReference type="EMBL" id="CAJGYO010000636">
    <property type="protein sequence ID" value="CAD6342928.1"/>
    <property type="molecule type" value="Genomic_DNA"/>
</dbReference>
<feature type="compositionally biased region" description="Basic and acidic residues" evidence="2">
    <location>
        <begin position="46"/>
        <end position="56"/>
    </location>
</feature>
<gene>
    <name evidence="3" type="ORF">NCGR_LOCUS67026</name>
</gene>
<evidence type="ECO:0000256" key="2">
    <source>
        <dbReference type="SAM" id="MobiDB-lite"/>
    </source>
</evidence>
<dbReference type="Proteomes" id="UP000604825">
    <property type="component" value="Unassembled WGS sequence"/>
</dbReference>
<dbReference type="GO" id="GO:0005634">
    <property type="term" value="C:nucleus"/>
    <property type="evidence" value="ECO:0007669"/>
    <property type="project" value="UniProtKB-SubCell"/>
</dbReference>
<reference evidence="3" key="1">
    <citation type="submission" date="2020-10" db="EMBL/GenBank/DDBJ databases">
        <authorList>
            <person name="Han B."/>
            <person name="Lu T."/>
            <person name="Zhao Q."/>
            <person name="Huang X."/>
            <person name="Zhao Y."/>
        </authorList>
    </citation>
    <scope>NUCLEOTIDE SEQUENCE</scope>
</reference>
<evidence type="ECO:0000256" key="1">
    <source>
        <dbReference type="ARBA" id="ARBA00004123"/>
    </source>
</evidence>
<dbReference type="Gene3D" id="3.30.530.20">
    <property type="match status" value="1"/>
</dbReference>
<evidence type="ECO:0000313" key="4">
    <source>
        <dbReference type="Proteomes" id="UP000604825"/>
    </source>
</evidence>
<dbReference type="InterPro" id="IPR023393">
    <property type="entry name" value="START-like_dom_sf"/>
</dbReference>
<comment type="caution">
    <text evidence="3">The sequence shown here is derived from an EMBL/GenBank/DDBJ whole genome shotgun (WGS) entry which is preliminary data.</text>
</comment>
<sequence length="125" mass="13683">MARRQNHRSELPDADLRLAAAEKEPSFGAPMRASGTGTESQSASRRGKETPREATESARATLLAELLARALFPTAAHTIFEDATPELVRDFFCDGDFRLNWDPMLAHSKTLDEIPQNGATVRSTG</sequence>
<accession>A0A811SQ23</accession>
<feature type="region of interest" description="Disordered" evidence="2">
    <location>
        <begin position="1"/>
        <end position="58"/>
    </location>
</feature>
<evidence type="ECO:0000313" key="3">
    <source>
        <dbReference type="EMBL" id="CAD6342928.1"/>
    </source>
</evidence>
<keyword evidence="4" id="KW-1185">Reference proteome</keyword>
<feature type="compositionally biased region" description="Basic and acidic residues" evidence="2">
    <location>
        <begin position="7"/>
        <end position="25"/>
    </location>
</feature>
<name>A0A811SQ23_9POAL</name>
<dbReference type="AlphaFoldDB" id="A0A811SQ23"/>
<comment type="subcellular location">
    <subcellularLocation>
        <location evidence="1">Nucleus</location>
    </subcellularLocation>
</comment>
<organism evidence="3 4">
    <name type="scientific">Miscanthus lutarioriparius</name>
    <dbReference type="NCBI Taxonomy" id="422564"/>
    <lineage>
        <taxon>Eukaryota</taxon>
        <taxon>Viridiplantae</taxon>
        <taxon>Streptophyta</taxon>
        <taxon>Embryophyta</taxon>
        <taxon>Tracheophyta</taxon>
        <taxon>Spermatophyta</taxon>
        <taxon>Magnoliopsida</taxon>
        <taxon>Liliopsida</taxon>
        <taxon>Poales</taxon>
        <taxon>Poaceae</taxon>
        <taxon>PACMAD clade</taxon>
        <taxon>Panicoideae</taxon>
        <taxon>Andropogonodae</taxon>
        <taxon>Andropogoneae</taxon>
        <taxon>Saccharinae</taxon>
        <taxon>Miscanthus</taxon>
    </lineage>
</organism>
<proteinExistence type="predicted"/>
<protein>
    <submittedName>
        <fullName evidence="3">Uncharacterized protein</fullName>
    </submittedName>
</protein>
<feature type="compositionally biased region" description="Polar residues" evidence="2">
    <location>
        <begin position="35"/>
        <end position="44"/>
    </location>
</feature>
<dbReference type="SUPFAM" id="SSF55961">
    <property type="entry name" value="Bet v1-like"/>
    <property type="match status" value="1"/>
</dbReference>